<sequence>MKNLLFLIWGIQFLFSTISINANPSSGIYLSSKMKTEHGFLILGLDLISNQKESSFLAQELRYHSERGWEEVLFSGRAEKKEEIWNLFPKSCQVRSSLLFETKKGLLRRFDCEHLSFQIHGKGENRNLSSSLFGTFTNVPLPYFLEGVSGEPIGISFPLPSGEEGIWGFHLNGLGNKNPIQIWDHKKQNWAIWSRFMAPEPDFDYSIYRWRRTFSN</sequence>
<accession>A0A4R9M2U9</accession>
<evidence type="ECO:0000313" key="2">
    <source>
        <dbReference type="Proteomes" id="UP000298058"/>
    </source>
</evidence>
<gene>
    <name evidence="1" type="ORF">EHS15_07480</name>
</gene>
<comment type="caution">
    <text evidence="1">The sequence shown here is derived from an EMBL/GenBank/DDBJ whole genome shotgun (WGS) entry which is preliminary data.</text>
</comment>
<dbReference type="Proteomes" id="UP000298058">
    <property type="component" value="Unassembled WGS sequence"/>
</dbReference>
<evidence type="ECO:0000313" key="1">
    <source>
        <dbReference type="EMBL" id="TGN19619.1"/>
    </source>
</evidence>
<proteinExistence type="predicted"/>
<keyword evidence="2" id="KW-1185">Reference proteome</keyword>
<protein>
    <submittedName>
        <fullName evidence="1">Uncharacterized protein</fullName>
    </submittedName>
</protein>
<dbReference type="EMBL" id="RQHW01000028">
    <property type="protein sequence ID" value="TGN19619.1"/>
    <property type="molecule type" value="Genomic_DNA"/>
</dbReference>
<name>A0A4R9M2U9_9LEPT</name>
<dbReference type="OrthoDB" id="340657at2"/>
<organism evidence="1 2">
    <name type="scientific">Leptospira idonii</name>
    <dbReference type="NCBI Taxonomy" id="1193500"/>
    <lineage>
        <taxon>Bacteria</taxon>
        <taxon>Pseudomonadati</taxon>
        <taxon>Spirochaetota</taxon>
        <taxon>Spirochaetia</taxon>
        <taxon>Leptospirales</taxon>
        <taxon>Leptospiraceae</taxon>
        <taxon>Leptospira</taxon>
    </lineage>
</organism>
<reference evidence="1" key="1">
    <citation type="journal article" date="2019" name="PLoS Negl. Trop. Dis.">
        <title>Revisiting the worldwide diversity of Leptospira species in the environment.</title>
        <authorList>
            <person name="Vincent A.T."/>
            <person name="Schiettekatte O."/>
            <person name="Bourhy P."/>
            <person name="Veyrier F.J."/>
            <person name="Picardeau M."/>
        </authorList>
    </citation>
    <scope>NUCLEOTIDE SEQUENCE [LARGE SCALE GENOMIC DNA]</scope>
    <source>
        <strain evidence="1">201300427</strain>
    </source>
</reference>
<dbReference type="RefSeq" id="WP_135759935.1">
    <property type="nucleotide sequence ID" value="NZ_RQHW01000028.1"/>
</dbReference>
<dbReference type="AlphaFoldDB" id="A0A4R9M2U9"/>